<keyword evidence="3" id="KW-1185">Reference proteome</keyword>
<proteinExistence type="predicted"/>
<name>A0A1Y6HNJ5_9XANT</name>
<evidence type="ECO:0000313" key="4">
    <source>
        <dbReference type="Proteomes" id="UP000195953"/>
    </source>
</evidence>
<protein>
    <submittedName>
        <fullName evidence="2">Mitomycin resistance protein</fullName>
    </submittedName>
    <submittedName>
        <fullName evidence="1">Pathogenicity locus</fullName>
    </submittedName>
</protein>
<dbReference type="Gene3D" id="1.10.150.20">
    <property type="entry name" value="5' to 3' exonuclease, C-terminal subdomain"/>
    <property type="match status" value="1"/>
</dbReference>
<reference evidence="1 3" key="1">
    <citation type="submission" date="2017-05" db="EMBL/GenBank/DDBJ databases">
        <authorList>
            <person name="Blom J."/>
        </authorList>
    </citation>
    <scope>NUCLEOTIDE SEQUENCE [LARGE SCALE GENOMIC DNA]</scope>
    <source>
        <strain evidence="1">PD885</strain>
    </source>
</reference>
<dbReference type="Proteomes" id="UP000195953">
    <property type="component" value="Chromosome 1"/>
</dbReference>
<dbReference type="AlphaFoldDB" id="A0A1Y6HNJ5"/>
<evidence type="ECO:0000313" key="1">
    <source>
        <dbReference type="EMBL" id="SMQ97490.1"/>
    </source>
</evidence>
<dbReference type="Proteomes" id="UP000195877">
    <property type="component" value="Chromosome 1"/>
</dbReference>
<dbReference type="InterPro" id="IPR021725">
    <property type="entry name" value="Cdd1"/>
</dbReference>
<dbReference type="Pfam" id="PF11731">
    <property type="entry name" value="Cdd1"/>
    <property type="match status" value="1"/>
</dbReference>
<organism evidence="2 4">
    <name type="scientific">Xanthomonas fragariae</name>
    <dbReference type="NCBI Taxonomy" id="48664"/>
    <lineage>
        <taxon>Bacteria</taxon>
        <taxon>Pseudomonadati</taxon>
        <taxon>Pseudomonadota</taxon>
        <taxon>Gammaproteobacteria</taxon>
        <taxon>Lysobacterales</taxon>
        <taxon>Lysobacteraceae</taxon>
        <taxon>Xanthomonas</taxon>
    </lineage>
</organism>
<dbReference type="EMBL" id="LT853885">
    <property type="protein sequence ID" value="SMR05048.1"/>
    <property type="molecule type" value="Genomic_DNA"/>
</dbReference>
<dbReference type="EMBL" id="LT853882">
    <property type="protein sequence ID" value="SMQ97490.1"/>
    <property type="molecule type" value="Genomic_DNA"/>
</dbReference>
<evidence type="ECO:0000313" key="3">
    <source>
        <dbReference type="Proteomes" id="UP000195877"/>
    </source>
</evidence>
<evidence type="ECO:0000313" key="2">
    <source>
        <dbReference type="EMBL" id="SMR05048.1"/>
    </source>
</evidence>
<sequence>MNPVKVDRKHLLHLTDLPNVGPACEKDLQRIGIRVAAQLRGRDA</sequence>
<accession>A0A1Y6HNJ5</accession>
<gene>
    <name evidence="2" type="ORF">PD5205_03776</name>
    <name evidence="1" type="ORF">PD885_00218</name>
</gene>
<reference evidence="2 4" key="2">
    <citation type="submission" date="2017-05" db="EMBL/GenBank/DDBJ databases">
        <authorList>
            <person name="Song R."/>
            <person name="Chenine A.L."/>
            <person name="Ruprecht R.M."/>
        </authorList>
    </citation>
    <scope>NUCLEOTIDE SEQUENCE [LARGE SCALE GENOMIC DNA]</scope>
    <source>
        <strain evidence="2">PD5205</strain>
    </source>
</reference>